<feature type="domain" description="Caspase family p10" evidence="3">
    <location>
        <begin position="208"/>
        <end position="303"/>
    </location>
</feature>
<dbReference type="SUPFAM" id="SSF52129">
    <property type="entry name" value="Caspase-like"/>
    <property type="match status" value="1"/>
</dbReference>
<dbReference type="PROSITE" id="PS50208">
    <property type="entry name" value="CASPASE_P20"/>
    <property type="match status" value="1"/>
</dbReference>
<dbReference type="PANTHER" id="PTHR22576:SF41">
    <property type="entry name" value="CASPASE 14, APOPTOSIS-RELATED CYSTEINE PEPTIDASE"/>
    <property type="match status" value="1"/>
</dbReference>
<dbReference type="PANTHER" id="PTHR22576">
    <property type="entry name" value="MUCOSA ASSOCIATED LYMPHOID TISSUE LYMPHOMA TRANSLOCATION PROTEIN 1/PARACASPASE"/>
    <property type="match status" value="1"/>
</dbReference>
<dbReference type="AlphaFoldDB" id="A0A7R9EIU8"/>
<evidence type="ECO:0008006" key="6">
    <source>
        <dbReference type="Google" id="ProtNLM"/>
    </source>
</evidence>
<dbReference type="InterPro" id="IPR016129">
    <property type="entry name" value="Caspase_his_AS"/>
</dbReference>
<dbReference type="InterPro" id="IPR052039">
    <property type="entry name" value="Caspase-related_regulators"/>
</dbReference>
<evidence type="ECO:0000313" key="5">
    <source>
        <dbReference type="EMBL" id="CAD7434799.1"/>
    </source>
</evidence>
<dbReference type="PROSITE" id="PS50207">
    <property type="entry name" value="CASPASE_P10"/>
    <property type="match status" value="1"/>
</dbReference>
<dbReference type="EMBL" id="OB798272">
    <property type="protein sequence ID" value="CAD7434799.1"/>
    <property type="molecule type" value="Genomic_DNA"/>
</dbReference>
<dbReference type="GO" id="GO:0006508">
    <property type="term" value="P:proteolysis"/>
    <property type="evidence" value="ECO:0007669"/>
    <property type="project" value="InterPro"/>
</dbReference>
<dbReference type="InterPro" id="IPR029030">
    <property type="entry name" value="Caspase-like_dom_sf"/>
</dbReference>
<gene>
    <name evidence="5" type="ORF">TMSB3V08_LOCUS11449</name>
</gene>
<evidence type="ECO:0000259" key="4">
    <source>
        <dbReference type="PROSITE" id="PS50208"/>
    </source>
</evidence>
<comment type="similarity">
    <text evidence="1 2">Belongs to the peptidase C14A family.</text>
</comment>
<dbReference type="PROSITE" id="PS01121">
    <property type="entry name" value="CASPASE_HIS"/>
    <property type="match status" value="1"/>
</dbReference>
<reference evidence="5" key="1">
    <citation type="submission" date="2020-11" db="EMBL/GenBank/DDBJ databases">
        <authorList>
            <person name="Tran Van P."/>
        </authorList>
    </citation>
    <scope>NUCLEOTIDE SEQUENCE</scope>
</reference>
<dbReference type="SMART" id="SM00115">
    <property type="entry name" value="CASc"/>
    <property type="match status" value="1"/>
</dbReference>
<sequence length="304" mass="34422">MNSSGLNHFPSNKMFDDAGDAWGKPNFLNRHIEARSPVGRNSAFYSMNHKNRGVAIILNHEFFEIKTLKDRSGTKVDCEKLSSTLQGLGFNVFPYHNLRLKDINKVIEEAARTDHSENDCFLLAVLSHGEMGILQYVEAPDLEQPERSSFSYHWWGKLQAQCYSVLGTTNIVCTLQWHESPTLDLACQGDRLDPGIKMRTEVDSKDSLGYKIPIHSDFLIAYSTVPGFFSWRNTTNGSWFIQALCAELKANGAHLDMLTLLTFVCQRVALDFESNTPGDVKMHQQKQIPCITTMLTRLIKFTPK</sequence>
<dbReference type="InterPro" id="IPR001309">
    <property type="entry name" value="Pept_C14_p20"/>
</dbReference>
<dbReference type="CDD" id="cd00032">
    <property type="entry name" value="CASc"/>
    <property type="match status" value="1"/>
</dbReference>
<dbReference type="InterPro" id="IPR015917">
    <property type="entry name" value="Pept_C14A"/>
</dbReference>
<evidence type="ECO:0000256" key="2">
    <source>
        <dbReference type="RuleBase" id="RU003971"/>
    </source>
</evidence>
<dbReference type="Pfam" id="PF00656">
    <property type="entry name" value="Peptidase_C14"/>
    <property type="match status" value="1"/>
</dbReference>
<name>A0A7R9EIU8_9NEOP</name>
<dbReference type="InterPro" id="IPR011600">
    <property type="entry name" value="Pept_C14_caspase"/>
</dbReference>
<protein>
    <recommendedName>
        <fullName evidence="6">Caspase-1</fullName>
    </recommendedName>
</protein>
<evidence type="ECO:0000256" key="1">
    <source>
        <dbReference type="ARBA" id="ARBA00010134"/>
    </source>
</evidence>
<evidence type="ECO:0000259" key="3">
    <source>
        <dbReference type="PROSITE" id="PS50207"/>
    </source>
</evidence>
<dbReference type="PRINTS" id="PR00376">
    <property type="entry name" value="IL1BCENZYME"/>
</dbReference>
<dbReference type="Gene3D" id="3.40.50.1460">
    <property type="match status" value="1"/>
</dbReference>
<organism evidence="5">
    <name type="scientific">Timema monikensis</name>
    <dbReference type="NCBI Taxonomy" id="170555"/>
    <lineage>
        <taxon>Eukaryota</taxon>
        <taxon>Metazoa</taxon>
        <taxon>Ecdysozoa</taxon>
        <taxon>Arthropoda</taxon>
        <taxon>Hexapoda</taxon>
        <taxon>Insecta</taxon>
        <taxon>Pterygota</taxon>
        <taxon>Neoptera</taxon>
        <taxon>Polyneoptera</taxon>
        <taxon>Phasmatodea</taxon>
        <taxon>Timematodea</taxon>
        <taxon>Timematoidea</taxon>
        <taxon>Timematidae</taxon>
        <taxon>Timema</taxon>
    </lineage>
</organism>
<feature type="domain" description="Caspase family p20" evidence="4">
    <location>
        <begin position="51"/>
        <end position="191"/>
    </location>
</feature>
<accession>A0A7R9EIU8</accession>
<dbReference type="InterPro" id="IPR002138">
    <property type="entry name" value="Pept_C14_p10"/>
</dbReference>
<dbReference type="GO" id="GO:0004197">
    <property type="term" value="F:cysteine-type endopeptidase activity"/>
    <property type="evidence" value="ECO:0007669"/>
    <property type="project" value="InterPro"/>
</dbReference>
<proteinExistence type="inferred from homology"/>